<evidence type="ECO:0000313" key="1">
    <source>
        <dbReference type="EMBL" id="KAA8483093.1"/>
    </source>
</evidence>
<dbReference type="OrthoDB" id="886540at2"/>
<sequence length="68" mass="7730">MKLLLEIKDEKASFIIEVLKNFKDVKVQPLSSYKADVFEGLREAVREVSLIKQGKLKGIPAEDLLDEL</sequence>
<dbReference type="EMBL" id="VWNE01000013">
    <property type="protein sequence ID" value="KAA8483093.1"/>
    <property type="molecule type" value="Genomic_DNA"/>
</dbReference>
<name>A0A5M9H826_9SPHI</name>
<dbReference type="Proteomes" id="UP000322918">
    <property type="component" value="Unassembled WGS sequence"/>
</dbReference>
<dbReference type="RefSeq" id="WP_141816010.1">
    <property type="nucleotide sequence ID" value="NZ_VFPL01000001.1"/>
</dbReference>
<dbReference type="AlphaFoldDB" id="A0A5M9H826"/>
<evidence type="ECO:0000313" key="2">
    <source>
        <dbReference type="Proteomes" id="UP000322918"/>
    </source>
</evidence>
<gene>
    <name evidence="1" type="ORF">F1649_09775</name>
</gene>
<protein>
    <submittedName>
        <fullName evidence="1">Uncharacterized protein</fullName>
    </submittedName>
</protein>
<accession>A0A5M9H826</accession>
<reference evidence="1 2" key="1">
    <citation type="submission" date="2019-09" db="EMBL/GenBank/DDBJ databases">
        <title>Pararcticibacter amylolyticus gen. nov., sp. nov., isolated from a rottenly hemp rope, and reclassification of Pedobacter tournemirensis as Pararcticibacter tournemirensis comb. nov.</title>
        <authorList>
            <person name="Cai Y."/>
        </authorList>
    </citation>
    <scope>NUCLEOTIDE SEQUENCE [LARGE SCALE GENOMIC DNA]</scope>
    <source>
        <strain evidence="1 2">TF5-37.2-LB10</strain>
    </source>
</reference>
<proteinExistence type="predicted"/>
<keyword evidence="2" id="KW-1185">Reference proteome</keyword>
<organism evidence="1 2">
    <name type="scientific">Arcticibacter tournemirensis</name>
    <dbReference type="NCBI Taxonomy" id="699437"/>
    <lineage>
        <taxon>Bacteria</taxon>
        <taxon>Pseudomonadati</taxon>
        <taxon>Bacteroidota</taxon>
        <taxon>Sphingobacteriia</taxon>
        <taxon>Sphingobacteriales</taxon>
        <taxon>Sphingobacteriaceae</taxon>
        <taxon>Arcticibacter</taxon>
    </lineage>
</organism>
<comment type="caution">
    <text evidence="1">The sequence shown here is derived from an EMBL/GenBank/DDBJ whole genome shotgun (WGS) entry which is preliminary data.</text>
</comment>